<dbReference type="AlphaFoldDB" id="A0A0P0V7W5"/>
<dbReference type="PaxDb" id="39947-A0A0P0V7W5"/>
<dbReference type="InParanoid" id="A0A0P0V7W5"/>
<reference evidence="2 3" key="3">
    <citation type="journal article" date="2013" name="Rice">
        <title>Improvement of the Oryza sativa Nipponbare reference genome using next generation sequence and optical map data.</title>
        <authorList>
            <person name="Kawahara Y."/>
            <person name="de la Bastide M."/>
            <person name="Hamilton J.P."/>
            <person name="Kanamori H."/>
            <person name="McCombie W.R."/>
            <person name="Ouyang S."/>
            <person name="Schwartz D.C."/>
            <person name="Tanaka T."/>
            <person name="Wu J."/>
            <person name="Zhou S."/>
            <person name="Childs K.L."/>
            <person name="Davidson R.M."/>
            <person name="Lin H."/>
            <person name="Quesada-Ocampo L."/>
            <person name="Vaillancourt B."/>
            <person name="Sakai H."/>
            <person name="Lee S.S."/>
            <person name="Kim J."/>
            <person name="Numa H."/>
            <person name="Itoh T."/>
            <person name="Buell C.R."/>
            <person name="Matsumoto T."/>
        </authorList>
    </citation>
    <scope>NUCLEOTIDE SEQUENCE [LARGE SCALE GENOMIC DNA]</scope>
    <source>
        <strain evidence="3">cv. Nipponbare</strain>
    </source>
</reference>
<dbReference type="EMBL" id="AP014957">
    <property type="protein sequence ID" value="BAS74200.1"/>
    <property type="molecule type" value="Genomic_DNA"/>
</dbReference>
<feature type="region of interest" description="Disordered" evidence="1">
    <location>
        <begin position="1"/>
        <end position="60"/>
    </location>
</feature>
<gene>
    <name evidence="2" type="ordered locus">Os01g0732750</name>
    <name evidence="2" type="ORF">OSNPB_010732750</name>
</gene>
<evidence type="ECO:0000313" key="3">
    <source>
        <dbReference type="Proteomes" id="UP000059680"/>
    </source>
</evidence>
<dbReference type="Proteomes" id="UP000059680">
    <property type="component" value="Chromosome 1"/>
</dbReference>
<sequence length="112" mass="11928">MHSSHFANANANAPGWVPVSRSPWPRQSRTESLDAENALPRPVPRKLQERMQGVVHTEKTKSRLLLPAPPGTWEMCAPAARANGGACAYARLAVSSGGVRDGDDGDKAVVMG</sequence>
<evidence type="ECO:0000256" key="1">
    <source>
        <dbReference type="SAM" id="MobiDB-lite"/>
    </source>
</evidence>
<name>A0A0P0V7W5_ORYSJ</name>
<reference evidence="3" key="1">
    <citation type="journal article" date="2005" name="Nature">
        <title>The map-based sequence of the rice genome.</title>
        <authorList>
            <consortium name="International rice genome sequencing project (IRGSP)"/>
            <person name="Matsumoto T."/>
            <person name="Wu J."/>
            <person name="Kanamori H."/>
            <person name="Katayose Y."/>
            <person name="Fujisawa M."/>
            <person name="Namiki N."/>
            <person name="Mizuno H."/>
            <person name="Yamamoto K."/>
            <person name="Antonio B.A."/>
            <person name="Baba T."/>
            <person name="Sakata K."/>
            <person name="Nagamura Y."/>
            <person name="Aoki H."/>
            <person name="Arikawa K."/>
            <person name="Arita K."/>
            <person name="Bito T."/>
            <person name="Chiden Y."/>
            <person name="Fujitsuka N."/>
            <person name="Fukunaka R."/>
            <person name="Hamada M."/>
            <person name="Harada C."/>
            <person name="Hayashi A."/>
            <person name="Hijishita S."/>
            <person name="Honda M."/>
            <person name="Hosokawa S."/>
            <person name="Ichikawa Y."/>
            <person name="Idonuma A."/>
            <person name="Iijima M."/>
            <person name="Ikeda M."/>
            <person name="Ikeno M."/>
            <person name="Ito K."/>
            <person name="Ito S."/>
            <person name="Ito T."/>
            <person name="Ito Y."/>
            <person name="Ito Y."/>
            <person name="Iwabuchi A."/>
            <person name="Kamiya K."/>
            <person name="Karasawa W."/>
            <person name="Kurita K."/>
            <person name="Katagiri S."/>
            <person name="Kikuta A."/>
            <person name="Kobayashi H."/>
            <person name="Kobayashi N."/>
            <person name="Machita K."/>
            <person name="Maehara T."/>
            <person name="Masukawa M."/>
            <person name="Mizubayashi T."/>
            <person name="Mukai Y."/>
            <person name="Nagasaki H."/>
            <person name="Nagata Y."/>
            <person name="Naito S."/>
            <person name="Nakashima M."/>
            <person name="Nakama Y."/>
            <person name="Nakamichi Y."/>
            <person name="Nakamura M."/>
            <person name="Meguro A."/>
            <person name="Negishi M."/>
            <person name="Ohta I."/>
            <person name="Ohta T."/>
            <person name="Okamoto M."/>
            <person name="Ono N."/>
            <person name="Saji S."/>
            <person name="Sakaguchi M."/>
            <person name="Sakai K."/>
            <person name="Shibata M."/>
            <person name="Shimokawa T."/>
            <person name="Song J."/>
            <person name="Takazaki Y."/>
            <person name="Terasawa K."/>
            <person name="Tsugane M."/>
            <person name="Tsuji K."/>
            <person name="Ueda S."/>
            <person name="Waki K."/>
            <person name="Yamagata H."/>
            <person name="Yamamoto M."/>
            <person name="Yamamoto S."/>
            <person name="Yamane H."/>
            <person name="Yoshiki S."/>
            <person name="Yoshihara R."/>
            <person name="Yukawa K."/>
            <person name="Zhong H."/>
            <person name="Yano M."/>
            <person name="Yuan Q."/>
            <person name="Ouyang S."/>
            <person name="Liu J."/>
            <person name="Jones K.M."/>
            <person name="Gansberger K."/>
            <person name="Moffat K."/>
            <person name="Hill J."/>
            <person name="Bera J."/>
            <person name="Fadrosh D."/>
            <person name="Jin S."/>
            <person name="Johri S."/>
            <person name="Kim M."/>
            <person name="Overton L."/>
            <person name="Reardon M."/>
            <person name="Tsitrin T."/>
            <person name="Vuong H."/>
            <person name="Weaver B."/>
            <person name="Ciecko A."/>
            <person name="Tallon L."/>
            <person name="Jackson J."/>
            <person name="Pai G."/>
            <person name="Aken S.V."/>
            <person name="Utterback T."/>
            <person name="Reidmuller S."/>
            <person name="Feldblyum T."/>
            <person name="Hsiao J."/>
            <person name="Zismann V."/>
            <person name="Iobst S."/>
            <person name="de Vazeille A.R."/>
            <person name="Buell C.R."/>
            <person name="Ying K."/>
            <person name="Li Y."/>
            <person name="Lu T."/>
            <person name="Huang Y."/>
            <person name="Zhao Q."/>
            <person name="Feng Q."/>
            <person name="Zhang L."/>
            <person name="Zhu J."/>
            <person name="Weng Q."/>
            <person name="Mu J."/>
            <person name="Lu Y."/>
            <person name="Fan D."/>
            <person name="Liu Y."/>
            <person name="Guan J."/>
            <person name="Zhang Y."/>
            <person name="Yu S."/>
            <person name="Liu X."/>
            <person name="Zhang Y."/>
            <person name="Hong G."/>
            <person name="Han B."/>
            <person name="Choisne N."/>
            <person name="Demange N."/>
            <person name="Orjeda G."/>
            <person name="Samain S."/>
            <person name="Cattolico L."/>
            <person name="Pelletier E."/>
            <person name="Couloux A."/>
            <person name="Segurens B."/>
            <person name="Wincker P."/>
            <person name="D'Hont A."/>
            <person name="Scarpelli C."/>
            <person name="Weissenbach J."/>
            <person name="Salanoubat M."/>
            <person name="Quetier F."/>
            <person name="Yu Y."/>
            <person name="Kim H.R."/>
            <person name="Rambo T."/>
            <person name="Currie J."/>
            <person name="Collura K."/>
            <person name="Luo M."/>
            <person name="Yang T."/>
            <person name="Ammiraju J.S.S."/>
            <person name="Engler F."/>
            <person name="Soderlund C."/>
            <person name="Wing R.A."/>
            <person name="Palmer L.E."/>
            <person name="de la Bastide M."/>
            <person name="Spiegel L."/>
            <person name="Nascimento L."/>
            <person name="Zutavern T."/>
            <person name="O'Shaughnessy A."/>
            <person name="Dike S."/>
            <person name="Dedhia N."/>
            <person name="Preston R."/>
            <person name="Balija V."/>
            <person name="McCombie W.R."/>
            <person name="Chow T."/>
            <person name="Chen H."/>
            <person name="Chung M."/>
            <person name="Chen C."/>
            <person name="Shaw J."/>
            <person name="Wu H."/>
            <person name="Hsiao K."/>
            <person name="Chao Y."/>
            <person name="Chu M."/>
            <person name="Cheng C."/>
            <person name="Hour A."/>
            <person name="Lee P."/>
            <person name="Lin S."/>
            <person name="Lin Y."/>
            <person name="Liou J."/>
            <person name="Liu S."/>
            <person name="Hsing Y."/>
            <person name="Raghuvanshi S."/>
            <person name="Mohanty A."/>
            <person name="Bharti A.K."/>
            <person name="Gaur A."/>
            <person name="Gupta V."/>
            <person name="Kumar D."/>
            <person name="Ravi V."/>
            <person name="Vij S."/>
            <person name="Kapur A."/>
            <person name="Khurana P."/>
            <person name="Khurana P."/>
            <person name="Khurana J.P."/>
            <person name="Tyagi A.K."/>
            <person name="Gaikwad K."/>
            <person name="Singh A."/>
            <person name="Dalal V."/>
            <person name="Srivastava S."/>
            <person name="Dixit A."/>
            <person name="Pal A.K."/>
            <person name="Ghazi I.A."/>
            <person name="Yadav M."/>
            <person name="Pandit A."/>
            <person name="Bhargava A."/>
            <person name="Sureshbabu K."/>
            <person name="Batra K."/>
            <person name="Sharma T.R."/>
            <person name="Mohapatra T."/>
            <person name="Singh N.K."/>
            <person name="Messing J."/>
            <person name="Nelson A.B."/>
            <person name="Fuks G."/>
            <person name="Kavchok S."/>
            <person name="Keizer G."/>
            <person name="Linton E."/>
            <person name="Llaca V."/>
            <person name="Song R."/>
            <person name="Tanyolac B."/>
            <person name="Young S."/>
            <person name="Ho-Il K."/>
            <person name="Hahn J.H."/>
            <person name="Sangsakoo G."/>
            <person name="Vanavichit A."/>
            <person name="de Mattos Luiz.A.T."/>
            <person name="Zimmer P.D."/>
            <person name="Malone G."/>
            <person name="Dellagostin O."/>
            <person name="de Oliveira A.C."/>
            <person name="Bevan M."/>
            <person name="Bancroft I."/>
            <person name="Minx P."/>
            <person name="Cordum H."/>
            <person name="Wilson R."/>
            <person name="Cheng Z."/>
            <person name="Jin W."/>
            <person name="Jiang J."/>
            <person name="Leong S.A."/>
            <person name="Iwama H."/>
            <person name="Gojobori T."/>
            <person name="Itoh T."/>
            <person name="Niimura Y."/>
            <person name="Fujii Y."/>
            <person name="Habara T."/>
            <person name="Sakai H."/>
            <person name="Sato Y."/>
            <person name="Wilson G."/>
            <person name="Kumar K."/>
            <person name="McCouch S."/>
            <person name="Juretic N."/>
            <person name="Hoen D."/>
            <person name="Wright S."/>
            <person name="Bruskiewich R."/>
            <person name="Bureau T."/>
            <person name="Miyao A."/>
            <person name="Hirochika H."/>
            <person name="Nishikawa T."/>
            <person name="Kadowaki K."/>
            <person name="Sugiura M."/>
            <person name="Burr B."/>
            <person name="Sasaki T."/>
        </authorList>
    </citation>
    <scope>NUCLEOTIDE SEQUENCE [LARGE SCALE GENOMIC DNA]</scope>
    <source>
        <strain evidence="3">cv. Nipponbare</strain>
    </source>
</reference>
<reference evidence="2 3" key="2">
    <citation type="journal article" date="2013" name="Plant Cell Physiol.">
        <title>Rice Annotation Project Database (RAP-DB): an integrative and interactive database for rice genomics.</title>
        <authorList>
            <person name="Sakai H."/>
            <person name="Lee S.S."/>
            <person name="Tanaka T."/>
            <person name="Numa H."/>
            <person name="Kim J."/>
            <person name="Kawahara Y."/>
            <person name="Wakimoto H."/>
            <person name="Yang C.C."/>
            <person name="Iwamoto M."/>
            <person name="Abe T."/>
            <person name="Yamada Y."/>
            <person name="Muto A."/>
            <person name="Inokuchi H."/>
            <person name="Ikemura T."/>
            <person name="Matsumoto T."/>
            <person name="Sasaki T."/>
            <person name="Itoh T."/>
        </authorList>
    </citation>
    <scope>NUCLEOTIDE SEQUENCE [LARGE SCALE GENOMIC DNA]</scope>
    <source>
        <strain evidence="3">cv. Nipponbare</strain>
    </source>
</reference>
<protein>
    <submittedName>
        <fullName evidence="2">Os01g0732750 protein</fullName>
    </submittedName>
</protein>
<accession>A0A0P0V7W5</accession>
<organism evidence="2 3">
    <name type="scientific">Oryza sativa subsp. japonica</name>
    <name type="common">Rice</name>
    <dbReference type="NCBI Taxonomy" id="39947"/>
    <lineage>
        <taxon>Eukaryota</taxon>
        <taxon>Viridiplantae</taxon>
        <taxon>Streptophyta</taxon>
        <taxon>Embryophyta</taxon>
        <taxon>Tracheophyta</taxon>
        <taxon>Spermatophyta</taxon>
        <taxon>Magnoliopsida</taxon>
        <taxon>Liliopsida</taxon>
        <taxon>Poales</taxon>
        <taxon>Poaceae</taxon>
        <taxon>BOP clade</taxon>
        <taxon>Oryzoideae</taxon>
        <taxon>Oryzeae</taxon>
        <taxon>Oryzinae</taxon>
        <taxon>Oryza</taxon>
        <taxon>Oryza sativa</taxon>
    </lineage>
</organism>
<evidence type="ECO:0000313" key="2">
    <source>
        <dbReference type="EMBL" id="BAS74200.1"/>
    </source>
</evidence>
<keyword evidence="3" id="KW-1185">Reference proteome</keyword>
<proteinExistence type="predicted"/>